<sequence>VRWNDQLYQMVPVEKKIEYVKPEEEK</sequence>
<proteinExistence type="predicted"/>
<gene>
    <name evidence="1" type="ORF">LCGC14_2442180</name>
</gene>
<accession>A0A0F9BIT8</accession>
<reference evidence="1" key="1">
    <citation type="journal article" date="2015" name="Nature">
        <title>Complex archaea that bridge the gap between prokaryotes and eukaryotes.</title>
        <authorList>
            <person name="Spang A."/>
            <person name="Saw J.H."/>
            <person name="Jorgensen S.L."/>
            <person name="Zaremba-Niedzwiedzka K."/>
            <person name="Martijn J."/>
            <person name="Lind A.E."/>
            <person name="van Eijk R."/>
            <person name="Schleper C."/>
            <person name="Guy L."/>
            <person name="Ettema T.J."/>
        </authorList>
    </citation>
    <scope>NUCLEOTIDE SEQUENCE</scope>
</reference>
<name>A0A0F9BIT8_9ZZZZ</name>
<comment type="caution">
    <text evidence="1">The sequence shown here is derived from an EMBL/GenBank/DDBJ whole genome shotgun (WGS) entry which is preliminary data.</text>
</comment>
<dbReference type="AlphaFoldDB" id="A0A0F9BIT8"/>
<dbReference type="EMBL" id="LAZR01037608">
    <property type="protein sequence ID" value="KKL21760.1"/>
    <property type="molecule type" value="Genomic_DNA"/>
</dbReference>
<organism evidence="1">
    <name type="scientific">marine sediment metagenome</name>
    <dbReference type="NCBI Taxonomy" id="412755"/>
    <lineage>
        <taxon>unclassified sequences</taxon>
        <taxon>metagenomes</taxon>
        <taxon>ecological metagenomes</taxon>
    </lineage>
</organism>
<protein>
    <submittedName>
        <fullName evidence="1">Uncharacterized protein</fullName>
    </submittedName>
</protein>
<evidence type="ECO:0000313" key="1">
    <source>
        <dbReference type="EMBL" id="KKL21760.1"/>
    </source>
</evidence>
<feature type="non-terminal residue" evidence="1">
    <location>
        <position position="1"/>
    </location>
</feature>